<dbReference type="Proteomes" id="UP000265520">
    <property type="component" value="Unassembled WGS sequence"/>
</dbReference>
<protein>
    <submittedName>
        <fullName evidence="2">Ubiquitin conjugating enzyme E2</fullName>
    </submittedName>
</protein>
<dbReference type="EMBL" id="LXQA010021048">
    <property type="protein sequence ID" value="MCH91728.1"/>
    <property type="molecule type" value="Genomic_DNA"/>
</dbReference>
<organism evidence="2 3">
    <name type="scientific">Trifolium medium</name>
    <dbReference type="NCBI Taxonomy" id="97028"/>
    <lineage>
        <taxon>Eukaryota</taxon>
        <taxon>Viridiplantae</taxon>
        <taxon>Streptophyta</taxon>
        <taxon>Embryophyta</taxon>
        <taxon>Tracheophyta</taxon>
        <taxon>Spermatophyta</taxon>
        <taxon>Magnoliopsida</taxon>
        <taxon>eudicotyledons</taxon>
        <taxon>Gunneridae</taxon>
        <taxon>Pentapetalae</taxon>
        <taxon>rosids</taxon>
        <taxon>fabids</taxon>
        <taxon>Fabales</taxon>
        <taxon>Fabaceae</taxon>
        <taxon>Papilionoideae</taxon>
        <taxon>50 kb inversion clade</taxon>
        <taxon>NPAAA clade</taxon>
        <taxon>Hologalegina</taxon>
        <taxon>IRL clade</taxon>
        <taxon>Trifolieae</taxon>
        <taxon>Trifolium</taxon>
    </lineage>
</organism>
<proteinExistence type="predicted"/>
<feature type="non-terminal residue" evidence="2">
    <location>
        <position position="1"/>
    </location>
</feature>
<dbReference type="Gene3D" id="3.10.110.10">
    <property type="entry name" value="Ubiquitin Conjugating Enzyme"/>
    <property type="match status" value="1"/>
</dbReference>
<feature type="domain" description="UBC core" evidence="1">
    <location>
        <begin position="1"/>
        <end position="62"/>
    </location>
</feature>
<evidence type="ECO:0000313" key="2">
    <source>
        <dbReference type="EMBL" id="MCH91728.1"/>
    </source>
</evidence>
<accession>A0A392MYG0</accession>
<evidence type="ECO:0000259" key="1">
    <source>
        <dbReference type="PROSITE" id="PS50127"/>
    </source>
</evidence>
<keyword evidence="3" id="KW-1185">Reference proteome</keyword>
<reference evidence="2 3" key="1">
    <citation type="journal article" date="2018" name="Front. Plant Sci.">
        <title>Red Clover (Trifolium pratense) and Zigzag Clover (T. medium) - A Picture of Genomic Similarities and Differences.</title>
        <authorList>
            <person name="Dluhosova J."/>
            <person name="Istvanek J."/>
            <person name="Nedelnik J."/>
            <person name="Repkova J."/>
        </authorList>
    </citation>
    <scope>NUCLEOTIDE SEQUENCE [LARGE SCALE GENOMIC DNA]</scope>
    <source>
        <strain evidence="3">cv. 10/8</strain>
        <tissue evidence="2">Leaf</tissue>
    </source>
</reference>
<name>A0A392MYG0_9FABA</name>
<sequence length="62" mass="6876">ASKRILKELTDLQKDPSTSCSTVLVAEDMFHWCCLTSLPGKATELMFEMYKAPALVLANNDV</sequence>
<dbReference type="AlphaFoldDB" id="A0A392MYG0"/>
<dbReference type="PROSITE" id="PS50127">
    <property type="entry name" value="UBC_2"/>
    <property type="match status" value="1"/>
</dbReference>
<comment type="caution">
    <text evidence="2">The sequence shown here is derived from an EMBL/GenBank/DDBJ whole genome shotgun (WGS) entry which is preliminary data.</text>
</comment>
<dbReference type="InterPro" id="IPR016135">
    <property type="entry name" value="UBQ-conjugating_enzyme/RWD"/>
</dbReference>
<evidence type="ECO:0000313" key="3">
    <source>
        <dbReference type="Proteomes" id="UP000265520"/>
    </source>
</evidence>
<dbReference type="InterPro" id="IPR000608">
    <property type="entry name" value="UBC"/>
</dbReference>
<dbReference type="SUPFAM" id="SSF54495">
    <property type="entry name" value="UBC-like"/>
    <property type="match status" value="1"/>
</dbReference>